<evidence type="ECO:0000256" key="3">
    <source>
        <dbReference type="ARBA" id="ARBA00022840"/>
    </source>
</evidence>
<dbReference type="PROSITE" id="PS00662">
    <property type="entry name" value="T2SP_E"/>
    <property type="match status" value="1"/>
</dbReference>
<dbReference type="InterPro" id="IPR001482">
    <property type="entry name" value="T2SS/T4SS_dom"/>
</dbReference>
<proteinExistence type="inferred from homology"/>
<dbReference type="SUPFAM" id="SSF160246">
    <property type="entry name" value="EspE N-terminal domain-like"/>
    <property type="match status" value="1"/>
</dbReference>
<dbReference type="SMART" id="SM00382">
    <property type="entry name" value="AAA"/>
    <property type="match status" value="1"/>
</dbReference>
<organism evidence="6 7">
    <name type="scientific">Candidatus Nomurabacteria bacterium GW2011_GWF1_31_48</name>
    <dbReference type="NCBI Taxonomy" id="1618767"/>
    <lineage>
        <taxon>Bacteria</taxon>
        <taxon>Candidatus Nomuraibacteriota</taxon>
    </lineage>
</organism>
<evidence type="ECO:0000313" key="6">
    <source>
        <dbReference type="EMBL" id="KKP30356.1"/>
    </source>
</evidence>
<dbReference type="PATRIC" id="fig|1618767.3.peg.433"/>
<dbReference type="Pfam" id="PF00437">
    <property type="entry name" value="T2SSE"/>
    <property type="match status" value="1"/>
</dbReference>
<keyword evidence="3" id="KW-0067">ATP-binding</keyword>
<evidence type="ECO:0000313" key="7">
    <source>
        <dbReference type="Proteomes" id="UP000034934"/>
    </source>
</evidence>
<dbReference type="PANTHER" id="PTHR30258:SF1">
    <property type="entry name" value="PROTEIN TRANSPORT PROTEIN HOFB HOMOLOG"/>
    <property type="match status" value="1"/>
</dbReference>
<accession>A0A0F9YV67</accession>
<dbReference type="GO" id="GO:0016887">
    <property type="term" value="F:ATP hydrolysis activity"/>
    <property type="evidence" value="ECO:0007669"/>
    <property type="project" value="TreeGrafter"/>
</dbReference>
<evidence type="ECO:0000256" key="4">
    <source>
        <dbReference type="SAM" id="Coils"/>
    </source>
</evidence>
<evidence type="ECO:0000259" key="5">
    <source>
        <dbReference type="PROSITE" id="PS00662"/>
    </source>
</evidence>
<dbReference type="InterPro" id="IPR003593">
    <property type="entry name" value="AAA+_ATPase"/>
</dbReference>
<dbReference type="EMBL" id="LBOG01000003">
    <property type="protein sequence ID" value="KKP30356.1"/>
    <property type="molecule type" value="Genomic_DNA"/>
</dbReference>
<feature type="domain" description="Bacterial type II secretion system protein E" evidence="5">
    <location>
        <begin position="365"/>
        <end position="379"/>
    </location>
</feature>
<dbReference type="Gene3D" id="3.30.450.90">
    <property type="match status" value="1"/>
</dbReference>
<evidence type="ECO:0000256" key="1">
    <source>
        <dbReference type="ARBA" id="ARBA00006611"/>
    </source>
</evidence>
<reference evidence="6 7" key="1">
    <citation type="journal article" date="2015" name="Nature">
        <title>rRNA introns, odd ribosomes, and small enigmatic genomes across a large radiation of phyla.</title>
        <authorList>
            <person name="Brown C.T."/>
            <person name="Hug L.A."/>
            <person name="Thomas B.C."/>
            <person name="Sharon I."/>
            <person name="Castelle C.J."/>
            <person name="Singh A."/>
            <person name="Wilkins M.J."/>
            <person name="Williams K.H."/>
            <person name="Banfield J.F."/>
        </authorList>
    </citation>
    <scope>NUCLEOTIDE SEQUENCE [LARGE SCALE GENOMIC DNA]</scope>
</reference>
<name>A0A0F9YV67_9BACT</name>
<dbReference type="AlphaFoldDB" id="A0A0F9YV67"/>
<keyword evidence="4" id="KW-0175">Coiled coil</keyword>
<sequence>MTIFDEEKQNKQLNEIRKQEEEELVAVLAESKYKLPYIDLSRLGIDNEALRHISEKDARELKIGPFKLFGKNIFIAIHSPSDNLLIKLKDEMERQNLIPTFYMVSTASLEKIWDRYSELSSAENSKIGGIDISGEVLNKISKDIKIIDDIEKLITDTMSGSSVHKISHLLEIILAGAISIKASDIHIEPEKDRSRLRLRLDGILHDVIFFENNIYHLLNSRIKLLSGLKLTSKIAQDGRFSIMEEKEELNIRTSLIPGAYGESIVMRILDPKSIQVKLEEMGIEPFLFSVIEKEITKPNGMILVTGPTGSGKTTTLYAFLRKIYSPEIKIITIEDPIEYHLNGITQTQTNSEKGYTFLEGLRSALRQDPDVVMVGEIRDIETAKTAIESALTGHMVFSTLHTNNAAGVIPRLIDLGVNPKIMVSALSLSIAQRLVRKLCSSCKIEKIPTEKETTTIKLVMDSIKEEGKNLLNYNINPDNPIKLFSPVGCEKCNMIGYRGRVGIFEAIKTDEAIEKIMPQNPSEREIKKVARAQGILSMRQDGVVKILNGITSLEEVLSVVDLNEE</sequence>
<dbReference type="Proteomes" id="UP000034934">
    <property type="component" value="Unassembled WGS sequence"/>
</dbReference>
<gene>
    <name evidence="6" type="ORF">UR19_C0003G0192</name>
</gene>
<dbReference type="InterPro" id="IPR007831">
    <property type="entry name" value="T2SS_GspE_N"/>
</dbReference>
<dbReference type="CDD" id="cd01129">
    <property type="entry name" value="PulE-GspE-like"/>
    <property type="match status" value="1"/>
</dbReference>
<dbReference type="Gene3D" id="3.40.50.300">
    <property type="entry name" value="P-loop containing nucleotide triphosphate hydrolases"/>
    <property type="match status" value="1"/>
</dbReference>
<dbReference type="InterPro" id="IPR027417">
    <property type="entry name" value="P-loop_NTPase"/>
</dbReference>
<dbReference type="PANTHER" id="PTHR30258">
    <property type="entry name" value="TYPE II SECRETION SYSTEM PROTEIN GSPE-RELATED"/>
    <property type="match status" value="1"/>
</dbReference>
<keyword evidence="2" id="KW-0547">Nucleotide-binding</keyword>
<evidence type="ECO:0000256" key="2">
    <source>
        <dbReference type="ARBA" id="ARBA00022741"/>
    </source>
</evidence>
<dbReference type="Pfam" id="PF05157">
    <property type="entry name" value="MshEN"/>
    <property type="match status" value="1"/>
</dbReference>
<comment type="caution">
    <text evidence="6">The sequence shown here is derived from an EMBL/GenBank/DDBJ whole genome shotgun (WGS) entry which is preliminary data.</text>
</comment>
<comment type="similarity">
    <text evidence="1">Belongs to the GSP E family.</text>
</comment>
<protein>
    <recommendedName>
        <fullName evidence="5">Bacterial type II secretion system protein E domain-containing protein</fullName>
    </recommendedName>
</protein>
<dbReference type="GO" id="GO:0005524">
    <property type="term" value="F:ATP binding"/>
    <property type="evidence" value="ECO:0007669"/>
    <property type="project" value="UniProtKB-KW"/>
</dbReference>
<dbReference type="InterPro" id="IPR037257">
    <property type="entry name" value="T2SS_E_N_sf"/>
</dbReference>
<feature type="coiled-coil region" evidence="4">
    <location>
        <begin position="3"/>
        <end position="30"/>
    </location>
</feature>
<dbReference type="SUPFAM" id="SSF52540">
    <property type="entry name" value="P-loop containing nucleoside triphosphate hydrolases"/>
    <property type="match status" value="1"/>
</dbReference>
<dbReference type="GO" id="GO:0005886">
    <property type="term" value="C:plasma membrane"/>
    <property type="evidence" value="ECO:0007669"/>
    <property type="project" value="TreeGrafter"/>
</dbReference>